<dbReference type="SUPFAM" id="SSF102114">
    <property type="entry name" value="Radical SAM enzymes"/>
    <property type="match status" value="1"/>
</dbReference>
<keyword evidence="3" id="KW-0479">Metal-binding</keyword>
<dbReference type="InterPro" id="IPR013785">
    <property type="entry name" value="Aldolase_TIM"/>
</dbReference>
<dbReference type="PATRIC" id="fig|398512.5.peg.4410"/>
<dbReference type="SFLD" id="SFLDG01386">
    <property type="entry name" value="main_SPASM_domain-containing"/>
    <property type="match status" value="1"/>
</dbReference>
<dbReference type="PROSITE" id="PS51918">
    <property type="entry name" value="RADICAL_SAM"/>
    <property type="match status" value="1"/>
</dbReference>
<accession>A0A0L6JTA7</accession>
<organism evidence="8 9">
    <name type="scientific">Pseudobacteroides cellulosolvens ATCC 35603 = DSM 2933</name>
    <dbReference type="NCBI Taxonomy" id="398512"/>
    <lineage>
        <taxon>Bacteria</taxon>
        <taxon>Bacillati</taxon>
        <taxon>Bacillota</taxon>
        <taxon>Clostridia</taxon>
        <taxon>Eubacteriales</taxon>
        <taxon>Oscillospiraceae</taxon>
        <taxon>Pseudobacteroides</taxon>
    </lineage>
</organism>
<keyword evidence="6" id="KW-0175">Coiled coil</keyword>
<dbReference type="SFLD" id="SFLDS00029">
    <property type="entry name" value="Radical_SAM"/>
    <property type="match status" value="1"/>
</dbReference>
<dbReference type="InterPro" id="IPR023885">
    <property type="entry name" value="4Fe4S-binding_SPASM_dom"/>
</dbReference>
<reference evidence="9" key="1">
    <citation type="submission" date="2015-07" db="EMBL/GenBank/DDBJ databases">
        <title>Near-Complete Genome Sequence of the Cellulolytic Bacterium Bacteroides (Pseudobacteroides) cellulosolvens ATCC 35603.</title>
        <authorList>
            <person name="Dassa B."/>
            <person name="Utturkar S.M."/>
            <person name="Klingeman D.M."/>
            <person name="Hurt R.A."/>
            <person name="Keller M."/>
            <person name="Xu J."/>
            <person name="Reddy Y.H.K."/>
            <person name="Borovok I."/>
            <person name="Grinberg I.R."/>
            <person name="Lamed R."/>
            <person name="Zhivin O."/>
            <person name="Bayer E.A."/>
            <person name="Brown S.D."/>
        </authorList>
    </citation>
    <scope>NUCLEOTIDE SEQUENCE [LARGE SCALE GENOMIC DNA]</scope>
    <source>
        <strain evidence="9">DSM 2933</strain>
    </source>
</reference>
<feature type="domain" description="Radical SAM core" evidence="7">
    <location>
        <begin position="103"/>
        <end position="339"/>
    </location>
</feature>
<keyword evidence="2" id="KW-0949">S-adenosyl-L-methionine</keyword>
<comment type="caution">
    <text evidence="8">The sequence shown here is derived from an EMBL/GenBank/DDBJ whole genome shotgun (WGS) entry which is preliminary data.</text>
</comment>
<dbReference type="InterPro" id="IPR023867">
    <property type="entry name" value="Sulphatase_maturase_rSAM"/>
</dbReference>
<dbReference type="AlphaFoldDB" id="A0A0L6JTA7"/>
<evidence type="ECO:0000256" key="6">
    <source>
        <dbReference type="SAM" id="Coils"/>
    </source>
</evidence>
<dbReference type="GO" id="GO:0046872">
    <property type="term" value="F:metal ion binding"/>
    <property type="evidence" value="ECO:0007669"/>
    <property type="project" value="UniProtKB-KW"/>
</dbReference>
<protein>
    <submittedName>
        <fullName evidence="8">4Fe4S-binding SPASM domain containing protein</fullName>
    </submittedName>
</protein>
<comment type="cofactor">
    <cofactor evidence="1">
        <name>[4Fe-4S] cluster</name>
        <dbReference type="ChEBI" id="CHEBI:49883"/>
    </cofactor>
</comment>
<keyword evidence="4" id="KW-0408">Iron</keyword>
<evidence type="ECO:0000256" key="5">
    <source>
        <dbReference type="ARBA" id="ARBA00023014"/>
    </source>
</evidence>
<dbReference type="STRING" id="398512.Bccel_4213"/>
<keyword evidence="5" id="KW-0411">Iron-sulfur</keyword>
<proteinExistence type="predicted"/>
<name>A0A0L6JTA7_9FIRM</name>
<dbReference type="SMART" id="SM00729">
    <property type="entry name" value="Elp3"/>
    <property type="match status" value="1"/>
</dbReference>
<dbReference type="InterPro" id="IPR007197">
    <property type="entry name" value="rSAM"/>
</dbReference>
<dbReference type="GO" id="GO:0051536">
    <property type="term" value="F:iron-sulfur cluster binding"/>
    <property type="evidence" value="ECO:0007669"/>
    <property type="project" value="UniProtKB-KW"/>
</dbReference>
<dbReference type="eggNOG" id="COG0641">
    <property type="taxonomic scope" value="Bacteria"/>
</dbReference>
<dbReference type="Gene3D" id="3.20.20.70">
    <property type="entry name" value="Aldolase class I"/>
    <property type="match status" value="1"/>
</dbReference>
<dbReference type="PANTHER" id="PTHR43273">
    <property type="entry name" value="ANAEROBIC SULFATASE-MATURATING ENZYME HOMOLOG ASLB-RELATED"/>
    <property type="match status" value="1"/>
</dbReference>
<dbReference type="InterPro" id="IPR058240">
    <property type="entry name" value="rSAM_sf"/>
</dbReference>
<evidence type="ECO:0000256" key="2">
    <source>
        <dbReference type="ARBA" id="ARBA00022691"/>
    </source>
</evidence>
<evidence type="ECO:0000313" key="9">
    <source>
        <dbReference type="Proteomes" id="UP000036923"/>
    </source>
</evidence>
<dbReference type="SFLD" id="SFLDG01384">
    <property type="entry name" value="thioether_bond_formation_requi"/>
    <property type="match status" value="1"/>
</dbReference>
<dbReference type="Pfam" id="PF04055">
    <property type="entry name" value="Radical_SAM"/>
    <property type="match status" value="1"/>
</dbReference>
<evidence type="ECO:0000256" key="1">
    <source>
        <dbReference type="ARBA" id="ARBA00001966"/>
    </source>
</evidence>
<dbReference type="InterPro" id="IPR006638">
    <property type="entry name" value="Elp3/MiaA/NifB-like_rSAM"/>
</dbReference>
<feature type="coiled-coil region" evidence="6">
    <location>
        <begin position="296"/>
        <end position="323"/>
    </location>
</feature>
<dbReference type="SFLD" id="SFLDG01067">
    <property type="entry name" value="SPASM/twitch_domain_containing"/>
    <property type="match status" value="1"/>
</dbReference>
<dbReference type="CDD" id="cd01335">
    <property type="entry name" value="Radical_SAM"/>
    <property type="match status" value="1"/>
</dbReference>
<dbReference type="NCBIfam" id="TIGR04085">
    <property type="entry name" value="rSAM_more_4Fe4S"/>
    <property type="match status" value="1"/>
</dbReference>
<dbReference type="Proteomes" id="UP000036923">
    <property type="component" value="Unassembled WGS sequence"/>
</dbReference>
<sequence length="476" mass="55177">MELPKGLNLLTFEEEGKSFYYDGNNGVLSETTPLMNEVFKNCDKEYGYIVKELRKRYEENEINDQFIELEGLVEKGLFSPKADVVYSKYKKYSEVTEEEWSKGHGLICIWLNISYDCNLRCKYCFGDGGSYGFEKELMSLDVAKKCIDYWFEHLNKNAKTVYVTFFGGEPLLNQSVLKFSIDYINKYFEGKDVEVIYSITTNGTIVNDEIIDIFIKNNINPLISIDGIKEVQNCNRPFASGAGSFDAVRKNVLKLKEHFNFLRARMTVTKENVKYFKQSVEEIWEMGIEYVMYDVVASKAELLRVTEEDMESLNKQISELTEITYNNIISNKNRVLWSLLKPAVKINDRSMNGSCSLYGLTTIIFDPKGNMYKCHRLAGDNSFKVGDLDSGVDWQLFSKKLSKPEIEKCKSCWARAVCQDGCSHINYVYSDDNNLNAPYDLWCKHNKFIIEKSLRLYTRLLLNNKEAFDKFFKKIK</sequence>
<dbReference type="RefSeq" id="WP_036937476.1">
    <property type="nucleotide sequence ID" value="NZ_JQKC01000005.1"/>
</dbReference>
<evidence type="ECO:0000259" key="7">
    <source>
        <dbReference type="PROSITE" id="PS51918"/>
    </source>
</evidence>
<dbReference type="PANTHER" id="PTHR43273:SF8">
    <property type="entry name" value="RADICAL SAM DOMAIN PROTEIN"/>
    <property type="match status" value="1"/>
</dbReference>
<evidence type="ECO:0000256" key="4">
    <source>
        <dbReference type="ARBA" id="ARBA00023004"/>
    </source>
</evidence>
<dbReference type="OrthoDB" id="9808591at2"/>
<evidence type="ECO:0000313" key="8">
    <source>
        <dbReference type="EMBL" id="KNY28939.1"/>
    </source>
</evidence>
<dbReference type="GO" id="GO:0016491">
    <property type="term" value="F:oxidoreductase activity"/>
    <property type="evidence" value="ECO:0007669"/>
    <property type="project" value="InterPro"/>
</dbReference>
<gene>
    <name evidence="8" type="ORF">Bccel_4213</name>
</gene>
<keyword evidence="9" id="KW-1185">Reference proteome</keyword>
<evidence type="ECO:0000256" key="3">
    <source>
        <dbReference type="ARBA" id="ARBA00022723"/>
    </source>
</evidence>
<dbReference type="EMBL" id="LGTC01000001">
    <property type="protein sequence ID" value="KNY28939.1"/>
    <property type="molecule type" value="Genomic_DNA"/>
</dbReference>